<comment type="caution">
    <text evidence="1">The sequence shown here is derived from an EMBL/GenBank/DDBJ whole genome shotgun (WGS) entry which is preliminary data.</text>
</comment>
<evidence type="ECO:0008006" key="3">
    <source>
        <dbReference type="Google" id="ProtNLM"/>
    </source>
</evidence>
<keyword evidence="2" id="KW-1185">Reference proteome</keyword>
<dbReference type="SUPFAM" id="SSF53448">
    <property type="entry name" value="Nucleotide-diphospho-sugar transferases"/>
    <property type="match status" value="1"/>
</dbReference>
<proteinExistence type="predicted"/>
<protein>
    <recommendedName>
        <fullName evidence="3">Glycosyl transferase family 2</fullName>
    </recommendedName>
</protein>
<sequence length="286" mass="33704">MSLFRNLQYYRFLFEKSTDLIYFPIKNNHILLLTVAYNNVEFVELQINLLRKYFKEDFIHCVVDNSTSLSVRNELKEICKSNWVLYYGVPKTPFSDHKSHGAAMHWAFVNVVRKIKPPIFGYLDHDIFPFKSFEISGKLFQGVYGRVVNSYIKGGGYMEERTKDVPYWSIWAGYCFFDFSLFKGLFPWHFNFLSKHFQKKYYLDTGGGLWDSVYSKTKYPGILATYRKLKIDELEGQGDQNGNFEIFDESLIHFVSLSNWRAISDIEKKKEILLATIHRLTELNSN</sequence>
<evidence type="ECO:0000313" key="1">
    <source>
        <dbReference type="EMBL" id="GMQ29570.1"/>
    </source>
</evidence>
<dbReference type="EMBL" id="BTPD01000006">
    <property type="protein sequence ID" value="GMQ29570.1"/>
    <property type="molecule type" value="Genomic_DNA"/>
</dbReference>
<accession>A0ABQ6PNN5</accession>
<gene>
    <name evidence="1" type="ORF">Aconfl_22130</name>
</gene>
<reference evidence="1 2" key="1">
    <citation type="submission" date="2023-08" db="EMBL/GenBank/DDBJ databases">
        <title>Draft genome sequence of Algoriphagus confluentis.</title>
        <authorList>
            <person name="Takatani N."/>
            <person name="Hosokawa M."/>
            <person name="Sawabe T."/>
        </authorList>
    </citation>
    <scope>NUCLEOTIDE SEQUENCE [LARGE SCALE GENOMIC DNA]</scope>
    <source>
        <strain evidence="1 2">NBRC 111222</strain>
    </source>
</reference>
<dbReference type="Proteomes" id="UP001338309">
    <property type="component" value="Unassembled WGS sequence"/>
</dbReference>
<evidence type="ECO:0000313" key="2">
    <source>
        <dbReference type="Proteomes" id="UP001338309"/>
    </source>
</evidence>
<dbReference type="RefSeq" id="WP_338224288.1">
    <property type="nucleotide sequence ID" value="NZ_BTPD01000006.1"/>
</dbReference>
<name>A0ABQ6PNN5_9BACT</name>
<dbReference type="InterPro" id="IPR029044">
    <property type="entry name" value="Nucleotide-diphossugar_trans"/>
</dbReference>
<organism evidence="1 2">
    <name type="scientific">Algoriphagus confluentis</name>
    <dbReference type="NCBI Taxonomy" id="1697556"/>
    <lineage>
        <taxon>Bacteria</taxon>
        <taxon>Pseudomonadati</taxon>
        <taxon>Bacteroidota</taxon>
        <taxon>Cytophagia</taxon>
        <taxon>Cytophagales</taxon>
        <taxon>Cyclobacteriaceae</taxon>
        <taxon>Algoriphagus</taxon>
    </lineage>
</organism>